<dbReference type="Gene3D" id="3.40.50.10580">
    <property type="entry name" value="ATPase, V1 complex, subunit F"/>
    <property type="match status" value="1"/>
</dbReference>
<dbReference type="Proteomes" id="UP000063781">
    <property type="component" value="Chromosome"/>
</dbReference>
<dbReference type="EMBL" id="CP013213">
    <property type="protein sequence ID" value="AMC94588.1"/>
    <property type="molecule type" value="Genomic_DNA"/>
</dbReference>
<keyword evidence="5" id="KW-1185">Reference proteome</keyword>
<name>A0A109UHP8_9FIRM</name>
<dbReference type="SUPFAM" id="SSF159468">
    <property type="entry name" value="AtpF-like"/>
    <property type="match status" value="1"/>
</dbReference>
<dbReference type="AlphaFoldDB" id="A0A109UHP8"/>
<dbReference type="GO" id="GO:0046961">
    <property type="term" value="F:proton-transporting ATPase activity, rotational mechanism"/>
    <property type="evidence" value="ECO:0007669"/>
    <property type="project" value="InterPro"/>
</dbReference>
<protein>
    <submittedName>
        <fullName evidence="4">ATPase</fullName>
    </submittedName>
</protein>
<dbReference type="KEGG" id="erl:AOC36_11570"/>
<evidence type="ECO:0000313" key="4">
    <source>
        <dbReference type="EMBL" id="AMC94588.1"/>
    </source>
</evidence>
<dbReference type="InterPro" id="IPR036906">
    <property type="entry name" value="ATPase_V1_fsu_sf"/>
</dbReference>
<evidence type="ECO:0000313" key="5">
    <source>
        <dbReference type="Proteomes" id="UP000063781"/>
    </source>
</evidence>
<proteinExistence type="inferred from homology"/>
<dbReference type="STRING" id="1514105.AOC36_11570"/>
<keyword evidence="2" id="KW-0813">Transport</keyword>
<organism evidence="4 5">
    <name type="scientific">Erysipelothrix larvae</name>
    <dbReference type="NCBI Taxonomy" id="1514105"/>
    <lineage>
        <taxon>Bacteria</taxon>
        <taxon>Bacillati</taxon>
        <taxon>Bacillota</taxon>
        <taxon>Erysipelotrichia</taxon>
        <taxon>Erysipelotrichales</taxon>
        <taxon>Erysipelotrichaceae</taxon>
        <taxon>Erysipelothrix</taxon>
    </lineage>
</organism>
<gene>
    <name evidence="4" type="ORF">AOC36_11570</name>
</gene>
<evidence type="ECO:0000256" key="3">
    <source>
        <dbReference type="ARBA" id="ARBA00023065"/>
    </source>
</evidence>
<keyword evidence="3" id="KW-0406">Ion transport</keyword>
<accession>A0A109UHP8</accession>
<evidence type="ECO:0000256" key="1">
    <source>
        <dbReference type="ARBA" id="ARBA00010148"/>
    </source>
</evidence>
<dbReference type="OrthoDB" id="46791at2"/>
<evidence type="ECO:0000256" key="2">
    <source>
        <dbReference type="ARBA" id="ARBA00022448"/>
    </source>
</evidence>
<dbReference type="InterPro" id="IPR008218">
    <property type="entry name" value="ATPase_V1-cplx_f_g_su"/>
</dbReference>
<reference evidence="4 5" key="1">
    <citation type="submission" date="2015-10" db="EMBL/GenBank/DDBJ databases">
        <title>Erysipelothrix larvae sp. LV19 isolated from the larval gut of the rhinoceros beetle, Trypoxylus dichotomus.</title>
        <authorList>
            <person name="Lim S."/>
            <person name="Kim B.-C."/>
        </authorList>
    </citation>
    <scope>NUCLEOTIDE SEQUENCE [LARGE SCALE GENOMIC DNA]</scope>
    <source>
        <strain evidence="4 5">LV19</strain>
    </source>
</reference>
<dbReference type="Pfam" id="PF01990">
    <property type="entry name" value="ATP-synt_F"/>
    <property type="match status" value="1"/>
</dbReference>
<dbReference type="RefSeq" id="WP_067634494.1">
    <property type="nucleotide sequence ID" value="NZ_CP013213.1"/>
</dbReference>
<comment type="similarity">
    <text evidence="1">Belongs to the V-ATPase F subunit family.</text>
</comment>
<sequence length="102" mass="11475">MKIFLISDNVDTLMGMRLGGIDGAIVHDEGTLKTVLDDVLNNPEIGIVLMTTQAFDLDRDHLMELKLELKKPLIVEISDRHHSHEVQSMLDETIRKIVGKVT</sequence>